<dbReference type="Pfam" id="PF02678">
    <property type="entry name" value="Pirin"/>
    <property type="match status" value="1"/>
</dbReference>
<reference evidence="7 8" key="1">
    <citation type="submission" date="2019-02" db="EMBL/GenBank/DDBJ databases">
        <title>Sequencing the genomes of 1000 actinobacteria strains.</title>
        <authorList>
            <person name="Klenk H.-P."/>
        </authorList>
    </citation>
    <scope>NUCLEOTIDE SEQUENCE [LARGE SCALE GENOMIC DNA]</scope>
    <source>
        <strain evidence="7 8">DSM 45779</strain>
    </source>
</reference>
<evidence type="ECO:0000259" key="6">
    <source>
        <dbReference type="Pfam" id="PF05726"/>
    </source>
</evidence>
<feature type="domain" description="Pirin C-terminal" evidence="6">
    <location>
        <begin position="191"/>
        <end position="288"/>
    </location>
</feature>
<dbReference type="AlphaFoldDB" id="A0A4Q7UV16"/>
<evidence type="ECO:0000256" key="4">
    <source>
        <dbReference type="SAM" id="MobiDB-lite"/>
    </source>
</evidence>
<feature type="binding site" evidence="2">
    <location>
        <position position="120"/>
    </location>
    <ligand>
        <name>Fe cation</name>
        <dbReference type="ChEBI" id="CHEBI:24875"/>
    </ligand>
</feature>
<dbReference type="RefSeq" id="WP_130289429.1">
    <property type="nucleotide sequence ID" value="NZ_SHKL01000001.1"/>
</dbReference>
<feature type="binding site" evidence="2">
    <location>
        <position position="78"/>
    </location>
    <ligand>
        <name>Fe cation</name>
        <dbReference type="ChEBI" id="CHEBI:24875"/>
    </ligand>
</feature>
<dbReference type="GO" id="GO:0046872">
    <property type="term" value="F:metal ion binding"/>
    <property type="evidence" value="ECO:0007669"/>
    <property type="project" value="UniProtKB-KW"/>
</dbReference>
<dbReference type="PANTHER" id="PTHR13903:SF8">
    <property type="entry name" value="PIRIN"/>
    <property type="match status" value="1"/>
</dbReference>
<comment type="caution">
    <text evidence="7">The sequence shown here is derived from an EMBL/GenBank/DDBJ whole genome shotgun (WGS) entry which is preliminary data.</text>
</comment>
<dbReference type="OrthoDB" id="9780903at2"/>
<dbReference type="PIRSF" id="PIRSF006232">
    <property type="entry name" value="Pirin"/>
    <property type="match status" value="1"/>
</dbReference>
<evidence type="ECO:0000256" key="2">
    <source>
        <dbReference type="PIRSR" id="PIRSR006232-1"/>
    </source>
</evidence>
<organism evidence="7 8">
    <name type="scientific">Pseudonocardia sediminis</name>
    <dbReference type="NCBI Taxonomy" id="1397368"/>
    <lineage>
        <taxon>Bacteria</taxon>
        <taxon>Bacillati</taxon>
        <taxon>Actinomycetota</taxon>
        <taxon>Actinomycetes</taxon>
        <taxon>Pseudonocardiales</taxon>
        <taxon>Pseudonocardiaceae</taxon>
        <taxon>Pseudonocardia</taxon>
    </lineage>
</organism>
<dbReference type="CDD" id="cd02247">
    <property type="entry name" value="cupin_pirin_C"/>
    <property type="match status" value="1"/>
</dbReference>
<dbReference type="Proteomes" id="UP000291591">
    <property type="component" value="Unassembled WGS sequence"/>
</dbReference>
<feature type="binding site" evidence="2">
    <location>
        <position position="76"/>
    </location>
    <ligand>
        <name>Fe cation</name>
        <dbReference type="ChEBI" id="CHEBI:24875"/>
    </ligand>
</feature>
<dbReference type="InterPro" id="IPR014710">
    <property type="entry name" value="RmlC-like_jellyroll"/>
</dbReference>
<evidence type="ECO:0000313" key="7">
    <source>
        <dbReference type="EMBL" id="RZT84884.1"/>
    </source>
</evidence>
<dbReference type="Pfam" id="PF05726">
    <property type="entry name" value="Pirin_C"/>
    <property type="match status" value="1"/>
</dbReference>
<dbReference type="InterPro" id="IPR012093">
    <property type="entry name" value="Pirin"/>
</dbReference>
<dbReference type="InterPro" id="IPR003829">
    <property type="entry name" value="Pirin_N_dom"/>
</dbReference>
<accession>A0A4Q7UV16</accession>
<dbReference type="EMBL" id="SHKL01000001">
    <property type="protein sequence ID" value="RZT84884.1"/>
    <property type="molecule type" value="Genomic_DNA"/>
</dbReference>
<feature type="domain" description="Pirin N-terminal" evidence="5">
    <location>
        <begin position="40"/>
        <end position="139"/>
    </location>
</feature>
<comment type="similarity">
    <text evidence="1 3">Belongs to the pirin family.</text>
</comment>
<keyword evidence="2" id="KW-0408">Iron</keyword>
<comment type="cofactor">
    <cofactor evidence="2">
        <name>Fe cation</name>
        <dbReference type="ChEBI" id="CHEBI:24875"/>
    </cofactor>
    <text evidence="2">Binds 1 Fe cation per subunit.</text>
</comment>
<dbReference type="InterPro" id="IPR008778">
    <property type="entry name" value="Pirin_C_dom"/>
</dbReference>
<evidence type="ECO:0008006" key="9">
    <source>
        <dbReference type="Google" id="ProtNLM"/>
    </source>
</evidence>
<evidence type="ECO:0000259" key="5">
    <source>
        <dbReference type="Pfam" id="PF02678"/>
    </source>
</evidence>
<dbReference type="PANTHER" id="PTHR13903">
    <property type="entry name" value="PIRIN-RELATED"/>
    <property type="match status" value="1"/>
</dbReference>
<dbReference type="Gene3D" id="2.60.120.10">
    <property type="entry name" value="Jelly Rolls"/>
    <property type="match status" value="2"/>
</dbReference>
<feature type="region of interest" description="Disordered" evidence="4">
    <location>
        <begin position="289"/>
        <end position="333"/>
    </location>
</feature>
<dbReference type="InterPro" id="IPR011051">
    <property type="entry name" value="RmlC_Cupin_sf"/>
</dbReference>
<feature type="binding site" evidence="2">
    <location>
        <position position="122"/>
    </location>
    <ligand>
        <name>Fe cation</name>
        <dbReference type="ChEBI" id="CHEBI:24875"/>
    </ligand>
</feature>
<name>A0A4Q7UV16_PSEST</name>
<proteinExistence type="inferred from homology"/>
<keyword evidence="8" id="KW-1185">Reference proteome</keyword>
<sequence>MSDVASDPTVQVCAGDPEAGPVREVIDATTVRLGEHTDVQRLLPRLGRRMVGAWCFVDTYGPDDIADEPGMQVAPHPHTGLQTVSWLVDGEVHHRDSVGSDQVVRAGELGLMTAGHGIAHSEQSPDPHSPLLQGAQLWVALPEAERDIEPRFEHHTDLPVVTDRGLSATVLLGEFAGAVSPGRTHSPLAGVDVSVSRGADVLLPLQRDWEYAVLTVSGHPDVADGELDPGALLYLGCGRDEVRLRAGSDHDRLLLIGGAPFDEKIVMFWNFIGRSSREIESFREQWQDEIAGSGPGTPRFGAVPGYEGDPLPSPELPAAGRLRPRGRVERRRS</sequence>
<protein>
    <recommendedName>
        <fullName evidence="9">Pirin</fullName>
    </recommendedName>
</protein>
<evidence type="ECO:0000256" key="3">
    <source>
        <dbReference type="RuleBase" id="RU003457"/>
    </source>
</evidence>
<gene>
    <name evidence="7" type="ORF">EV383_1741</name>
</gene>
<evidence type="ECO:0000256" key="1">
    <source>
        <dbReference type="ARBA" id="ARBA00008416"/>
    </source>
</evidence>
<dbReference type="SUPFAM" id="SSF51182">
    <property type="entry name" value="RmlC-like cupins"/>
    <property type="match status" value="1"/>
</dbReference>
<evidence type="ECO:0000313" key="8">
    <source>
        <dbReference type="Proteomes" id="UP000291591"/>
    </source>
</evidence>
<feature type="compositionally biased region" description="Basic residues" evidence="4">
    <location>
        <begin position="322"/>
        <end position="333"/>
    </location>
</feature>
<keyword evidence="2" id="KW-0479">Metal-binding</keyword>